<keyword evidence="2" id="KW-0001">2Fe-2S</keyword>
<dbReference type="GO" id="GO:0051537">
    <property type="term" value="F:2 iron, 2 sulfur cluster binding"/>
    <property type="evidence" value="ECO:0007669"/>
    <property type="project" value="UniProtKB-KW"/>
</dbReference>
<comment type="caution">
    <text evidence="8">The sequence shown here is derived from an EMBL/GenBank/DDBJ whole genome shotgun (WGS) entry which is preliminary data.</text>
</comment>
<keyword evidence="6" id="KW-0411">Iron-sulfur</keyword>
<evidence type="ECO:0000259" key="7">
    <source>
        <dbReference type="PROSITE" id="PS51296"/>
    </source>
</evidence>
<gene>
    <name evidence="8" type="ORF">GCM10025791_36330</name>
</gene>
<accession>A0AAV3U6Q6</accession>
<dbReference type="GO" id="GO:0051213">
    <property type="term" value="F:dioxygenase activity"/>
    <property type="evidence" value="ECO:0007669"/>
    <property type="project" value="UniProtKB-KW"/>
</dbReference>
<name>A0AAV3U6Q6_9ALTE</name>
<dbReference type="Pfam" id="PF00848">
    <property type="entry name" value="Ring_hydroxyl_A"/>
    <property type="match status" value="1"/>
</dbReference>
<feature type="domain" description="Rieske" evidence="7">
    <location>
        <begin position="55"/>
        <end position="163"/>
    </location>
</feature>
<dbReference type="Gene3D" id="3.90.380.10">
    <property type="entry name" value="Naphthalene 1,2-dioxygenase Alpha Subunit, Chain A, domain 1"/>
    <property type="match status" value="2"/>
</dbReference>
<dbReference type="PROSITE" id="PS51296">
    <property type="entry name" value="RIESKE"/>
    <property type="match status" value="1"/>
</dbReference>
<evidence type="ECO:0000256" key="3">
    <source>
        <dbReference type="ARBA" id="ARBA00022723"/>
    </source>
</evidence>
<dbReference type="InterPro" id="IPR036922">
    <property type="entry name" value="Rieske_2Fe-2S_sf"/>
</dbReference>
<evidence type="ECO:0000256" key="5">
    <source>
        <dbReference type="ARBA" id="ARBA00023004"/>
    </source>
</evidence>
<protein>
    <submittedName>
        <fullName evidence="8">Aromatic ring-hydroxylating dioxygenase subunit alpha</fullName>
    </submittedName>
</protein>
<evidence type="ECO:0000313" key="9">
    <source>
        <dbReference type="Proteomes" id="UP001409585"/>
    </source>
</evidence>
<dbReference type="GO" id="GO:0005506">
    <property type="term" value="F:iron ion binding"/>
    <property type="evidence" value="ECO:0007669"/>
    <property type="project" value="InterPro"/>
</dbReference>
<dbReference type="EMBL" id="BAABLX010000029">
    <property type="protein sequence ID" value="GAA4952386.1"/>
    <property type="molecule type" value="Genomic_DNA"/>
</dbReference>
<keyword evidence="9" id="KW-1185">Reference proteome</keyword>
<keyword evidence="4" id="KW-0560">Oxidoreductase</keyword>
<sequence>MSIQENYNRIITRMIEHVDDGTTDQADSTMQVPVDSYLNEDQYQREMELIFRRKPVLIGLSHELPKPGDYKTITFLDKPLLVVRQRDGSAKVMLNVCPHRGMKIATEDCGHKAVFSCPYHGWSFSGDGSLRGVADREKFGEVDKTDLGLTQLPTYERAGLIFAVLTPGLEVDFEAFLGGMIEDVELLDFANYTYYGQRDMHGANWKVAYDGYLEGYHFAAAHPDTIFPRTFSNIMEFDCYGPHILIGFPQRCIGQLKEVPESERHKHENQGYDFIRTFFPNVSIFVAPELTQIAQIIPGPTPAENRTVVYYLNKDNIEGEAREELIKTIDWIWKVVEEEDYGLGLKVQQGLESGAIKNVVFGRNERGNQYFHNWVNYLLADDPTTEPPVM</sequence>
<dbReference type="SUPFAM" id="SSF50022">
    <property type="entry name" value="ISP domain"/>
    <property type="match status" value="1"/>
</dbReference>
<keyword evidence="5" id="KW-0408">Iron</keyword>
<proteinExistence type="predicted"/>
<dbReference type="Proteomes" id="UP001409585">
    <property type="component" value="Unassembled WGS sequence"/>
</dbReference>
<comment type="cofactor">
    <cofactor evidence="1">
        <name>Fe cation</name>
        <dbReference type="ChEBI" id="CHEBI:24875"/>
    </cofactor>
</comment>
<evidence type="ECO:0000256" key="4">
    <source>
        <dbReference type="ARBA" id="ARBA00023002"/>
    </source>
</evidence>
<evidence type="ECO:0000256" key="1">
    <source>
        <dbReference type="ARBA" id="ARBA00001962"/>
    </source>
</evidence>
<reference evidence="9" key="1">
    <citation type="journal article" date="2019" name="Int. J. Syst. Evol. Microbiol.">
        <title>The Global Catalogue of Microorganisms (GCM) 10K type strain sequencing project: providing services to taxonomists for standard genome sequencing and annotation.</title>
        <authorList>
            <consortium name="The Broad Institute Genomics Platform"/>
            <consortium name="The Broad Institute Genome Sequencing Center for Infectious Disease"/>
            <person name="Wu L."/>
            <person name="Ma J."/>
        </authorList>
    </citation>
    <scope>NUCLEOTIDE SEQUENCE [LARGE SCALE GENOMIC DNA]</scope>
    <source>
        <strain evidence="9">JCM 19134</strain>
    </source>
</reference>
<dbReference type="CDD" id="cd08887">
    <property type="entry name" value="RHO_alpha_C_3"/>
    <property type="match status" value="1"/>
</dbReference>
<keyword evidence="8" id="KW-0223">Dioxygenase</keyword>
<dbReference type="SUPFAM" id="SSF55961">
    <property type="entry name" value="Bet v1-like"/>
    <property type="match status" value="1"/>
</dbReference>
<dbReference type="Gene3D" id="2.102.10.10">
    <property type="entry name" value="Rieske [2Fe-2S] iron-sulphur domain"/>
    <property type="match status" value="1"/>
</dbReference>
<evidence type="ECO:0000256" key="2">
    <source>
        <dbReference type="ARBA" id="ARBA00022714"/>
    </source>
</evidence>
<dbReference type="CDD" id="cd03469">
    <property type="entry name" value="Rieske_RO_Alpha_N"/>
    <property type="match status" value="1"/>
</dbReference>
<dbReference type="RefSeq" id="WP_345425803.1">
    <property type="nucleotide sequence ID" value="NZ_AP031496.1"/>
</dbReference>
<dbReference type="PANTHER" id="PTHR43756">
    <property type="entry name" value="CHOLINE MONOOXYGENASE, CHLOROPLASTIC"/>
    <property type="match status" value="1"/>
</dbReference>
<dbReference type="InterPro" id="IPR001663">
    <property type="entry name" value="Rng_hydr_dOase-A"/>
</dbReference>
<dbReference type="Pfam" id="PF00355">
    <property type="entry name" value="Rieske"/>
    <property type="match status" value="1"/>
</dbReference>
<dbReference type="InterPro" id="IPR015879">
    <property type="entry name" value="Ring_hydroxy_dOase_asu_C_dom"/>
</dbReference>
<dbReference type="InterPro" id="IPR017941">
    <property type="entry name" value="Rieske_2Fe-2S"/>
</dbReference>
<dbReference type="PANTHER" id="PTHR43756:SF5">
    <property type="entry name" value="CHOLINE MONOOXYGENASE, CHLOROPLASTIC"/>
    <property type="match status" value="1"/>
</dbReference>
<organism evidence="8 9">
    <name type="scientific">Halioxenophilus aromaticivorans</name>
    <dbReference type="NCBI Taxonomy" id="1306992"/>
    <lineage>
        <taxon>Bacteria</taxon>
        <taxon>Pseudomonadati</taxon>
        <taxon>Pseudomonadota</taxon>
        <taxon>Gammaproteobacteria</taxon>
        <taxon>Alteromonadales</taxon>
        <taxon>Alteromonadaceae</taxon>
        <taxon>Halioxenophilus</taxon>
    </lineage>
</organism>
<dbReference type="AlphaFoldDB" id="A0AAV3U6Q6"/>
<evidence type="ECO:0000313" key="8">
    <source>
        <dbReference type="EMBL" id="GAA4952386.1"/>
    </source>
</evidence>
<keyword evidence="3" id="KW-0479">Metal-binding</keyword>
<dbReference type="PRINTS" id="PR00090">
    <property type="entry name" value="RNGDIOXGNASE"/>
</dbReference>
<evidence type="ECO:0000256" key="6">
    <source>
        <dbReference type="ARBA" id="ARBA00023014"/>
    </source>
</evidence>